<name>A0A934VZL7_9RHOB</name>
<dbReference type="EMBL" id="JAEPRQ010000001">
    <property type="protein sequence ID" value="MBK4215433.1"/>
    <property type="molecule type" value="Genomic_DNA"/>
</dbReference>
<feature type="transmembrane region" description="Helical" evidence="1">
    <location>
        <begin position="117"/>
        <end position="136"/>
    </location>
</feature>
<reference evidence="2" key="1">
    <citation type="submission" date="2021-01" db="EMBL/GenBank/DDBJ databases">
        <title>Paracoccus amoyensis sp. nov., isolated from the surface seawater along the coast of Xiamen Island, China.</title>
        <authorList>
            <person name="Lyu L."/>
        </authorList>
    </citation>
    <scope>NUCLEOTIDE SEQUENCE</scope>
    <source>
        <strain evidence="2">MJ17</strain>
    </source>
</reference>
<dbReference type="Proteomes" id="UP000640485">
    <property type="component" value="Unassembled WGS sequence"/>
</dbReference>
<accession>A0A934VZL7</accession>
<keyword evidence="1" id="KW-0472">Membrane</keyword>
<evidence type="ECO:0000313" key="3">
    <source>
        <dbReference type="Proteomes" id="UP000640485"/>
    </source>
</evidence>
<keyword evidence="1" id="KW-1133">Transmembrane helix</keyword>
<dbReference type="AlphaFoldDB" id="A0A934VZL7"/>
<dbReference type="RefSeq" id="WP_200684415.1">
    <property type="nucleotide sequence ID" value="NZ_JAEPRQ010000001.1"/>
</dbReference>
<feature type="transmembrane region" description="Helical" evidence="1">
    <location>
        <begin position="67"/>
        <end position="85"/>
    </location>
</feature>
<organism evidence="2 3">
    <name type="scientific">Paracoccus caeni</name>
    <dbReference type="NCBI Taxonomy" id="657651"/>
    <lineage>
        <taxon>Bacteria</taxon>
        <taxon>Pseudomonadati</taxon>
        <taxon>Pseudomonadota</taxon>
        <taxon>Alphaproteobacteria</taxon>
        <taxon>Rhodobacterales</taxon>
        <taxon>Paracoccaceae</taxon>
        <taxon>Paracoccus</taxon>
    </lineage>
</organism>
<keyword evidence="1" id="KW-0812">Transmembrane</keyword>
<comment type="caution">
    <text evidence="2">The sequence shown here is derived from an EMBL/GenBank/DDBJ whole genome shotgun (WGS) entry which is preliminary data.</text>
</comment>
<sequence>MRQHWAYRLLIILAALTAGYVAYIAATLLWLASWTGRIQVLDQPLIFGMPVFGGAPLWIHIANHAWWGIPAAFGYTIVLRLGLGGPIRWRRLLFLYVAMVLVGIVIAYGGMARGVSAFTLLNAAHLIWFLTGLFIVRDWVVRPVHKPVRSLAGAAA</sequence>
<gene>
    <name evidence="2" type="ORF">JJJ17_05785</name>
</gene>
<feature type="transmembrane region" description="Helical" evidence="1">
    <location>
        <begin position="6"/>
        <end position="32"/>
    </location>
</feature>
<evidence type="ECO:0000256" key="1">
    <source>
        <dbReference type="SAM" id="Phobius"/>
    </source>
</evidence>
<keyword evidence="3" id="KW-1185">Reference proteome</keyword>
<proteinExistence type="predicted"/>
<evidence type="ECO:0000313" key="2">
    <source>
        <dbReference type="EMBL" id="MBK4215433.1"/>
    </source>
</evidence>
<protein>
    <submittedName>
        <fullName evidence="2">Uncharacterized protein</fullName>
    </submittedName>
</protein>
<feature type="transmembrane region" description="Helical" evidence="1">
    <location>
        <begin position="92"/>
        <end position="111"/>
    </location>
</feature>